<protein>
    <submittedName>
        <fullName evidence="1">Uncharacterized protein</fullName>
    </submittedName>
</protein>
<comment type="caution">
    <text evidence="1">The sequence shown here is derived from an EMBL/GenBank/DDBJ whole genome shotgun (WGS) entry which is preliminary data.</text>
</comment>
<dbReference type="EMBL" id="JACGWZ010000001">
    <property type="protein sequence ID" value="MBA8823788.1"/>
    <property type="molecule type" value="Genomic_DNA"/>
</dbReference>
<reference evidence="1 2" key="1">
    <citation type="submission" date="2020-07" db="EMBL/GenBank/DDBJ databases">
        <title>Sequencing the genomes of 1000 actinobacteria strains.</title>
        <authorList>
            <person name="Klenk H.-P."/>
        </authorList>
    </citation>
    <scope>NUCLEOTIDE SEQUENCE [LARGE SCALE GENOMIC DNA]</scope>
    <source>
        <strain evidence="1 2">DSM 45975</strain>
    </source>
</reference>
<evidence type="ECO:0000313" key="1">
    <source>
        <dbReference type="EMBL" id="MBA8823788.1"/>
    </source>
</evidence>
<accession>A0A839DYF3</accession>
<organism evidence="1 2">
    <name type="scientific">Halosaccharopolyspora lacisalsi</name>
    <dbReference type="NCBI Taxonomy" id="1000566"/>
    <lineage>
        <taxon>Bacteria</taxon>
        <taxon>Bacillati</taxon>
        <taxon>Actinomycetota</taxon>
        <taxon>Actinomycetes</taxon>
        <taxon>Pseudonocardiales</taxon>
        <taxon>Pseudonocardiaceae</taxon>
        <taxon>Halosaccharopolyspora</taxon>
    </lineage>
</organism>
<sequence>MEQCVQQCLEHFSLPDSHLRRTPC</sequence>
<proteinExistence type="predicted"/>
<dbReference type="AlphaFoldDB" id="A0A839DYF3"/>
<evidence type="ECO:0000313" key="2">
    <source>
        <dbReference type="Proteomes" id="UP000569329"/>
    </source>
</evidence>
<name>A0A839DYF3_9PSEU</name>
<keyword evidence="2" id="KW-1185">Reference proteome</keyword>
<dbReference type="Proteomes" id="UP000569329">
    <property type="component" value="Unassembled WGS sequence"/>
</dbReference>
<gene>
    <name evidence="1" type="ORF">FHX42_001117</name>
</gene>